<protein>
    <recommendedName>
        <fullName evidence="3">Chitin-binding type-3 domain-containing protein</fullName>
    </recommendedName>
</protein>
<evidence type="ECO:0000313" key="1">
    <source>
        <dbReference type="EMBL" id="ERJ31060.1"/>
    </source>
</evidence>
<dbReference type="CDD" id="cd12215">
    <property type="entry name" value="ChiC_BD"/>
    <property type="match status" value="1"/>
</dbReference>
<evidence type="ECO:0008006" key="3">
    <source>
        <dbReference type="Google" id="ProtNLM"/>
    </source>
</evidence>
<name>U2FL30_9BACT</name>
<proteinExistence type="predicted"/>
<accession>U2FL30</accession>
<comment type="caution">
    <text evidence="1">The sequence shown here is derived from an EMBL/GenBank/DDBJ whole genome shotgun (WGS) entry which is preliminary data.</text>
</comment>
<gene>
    <name evidence="1" type="ORF">UNSW2_1022</name>
</gene>
<sequence>MADKEFTQICKEILGIGKRLEKIEPDELREIKASIERVNEAFNASKALFDESKDDFDSKYNKVAQILATFDTLKTQIEEVLKSGTINDSTEALISTFSSKKIMDLLNEAKGVIDEKFSTIHKNGIIPWSSTLEYPAGAISVLNGKLYQAKTQNINKKPSENKEIWHVIANKEWCEQTFFNKDDKIDAYTKEESDDKFAPITSLPELATETKEGIVKLTNTTDGNAEDATVTQKAINEKLQEVIKKSGGKVKIVDFGTVTTNKRYVINNPFGNDKWASCVTIPQLQHNGKWFQAGWFYTGSGYYSTGVVSGSMSEGIVVQTGGNLISDGSVYEGNLYGGTGIEPRLASAKCRVLVFYIGELQ</sequence>
<dbReference type="Gene3D" id="2.10.10.20">
    <property type="entry name" value="Carbohydrate-binding module superfamily 5/12"/>
    <property type="match status" value="1"/>
</dbReference>
<dbReference type="RefSeq" id="WP_021093387.1">
    <property type="nucleotide sequence ID" value="NZ_ANNJ01000020.1"/>
</dbReference>
<organism evidence="1 2">
    <name type="scientific">Campylobacter concisus UNSW2</name>
    <dbReference type="NCBI Taxonomy" id="1242965"/>
    <lineage>
        <taxon>Bacteria</taxon>
        <taxon>Pseudomonadati</taxon>
        <taxon>Campylobacterota</taxon>
        <taxon>Epsilonproteobacteria</taxon>
        <taxon>Campylobacterales</taxon>
        <taxon>Campylobacteraceae</taxon>
        <taxon>Campylobacter</taxon>
    </lineage>
</organism>
<reference evidence="1 2" key="1">
    <citation type="journal article" date="2013" name="BMC Genomics">
        <title>Comparative genomics of Campylobacter concisus isolates reveals genetic diversity and provides insights into disease association.</title>
        <authorList>
            <person name="Deshpande N.P."/>
            <person name="Kaakoush N.O."/>
            <person name="Wilkins M.R."/>
            <person name="Mitchell H.M."/>
        </authorList>
    </citation>
    <scope>NUCLEOTIDE SEQUENCE [LARGE SCALE GENOMIC DNA]</scope>
    <source>
        <strain evidence="1 2">UNSW2</strain>
    </source>
</reference>
<dbReference type="PATRIC" id="fig|1242965.3.peg.1810"/>
<dbReference type="EMBL" id="ANNJ01000020">
    <property type="protein sequence ID" value="ERJ31060.1"/>
    <property type="molecule type" value="Genomic_DNA"/>
</dbReference>
<dbReference type="AlphaFoldDB" id="U2FL30"/>
<dbReference type="Proteomes" id="UP000016625">
    <property type="component" value="Unassembled WGS sequence"/>
</dbReference>
<evidence type="ECO:0000313" key="2">
    <source>
        <dbReference type="Proteomes" id="UP000016625"/>
    </source>
</evidence>